<name>D0W1Q4_NEICI</name>
<accession>D0W1Q4</accession>
<dbReference type="EMBL" id="ACDY02000003">
    <property type="protein sequence ID" value="EEZ72181.1"/>
    <property type="molecule type" value="Genomic_DNA"/>
</dbReference>
<dbReference type="AlphaFoldDB" id="D0W1Q4"/>
<evidence type="ECO:0000313" key="3">
    <source>
        <dbReference type="Proteomes" id="UP000003294"/>
    </source>
</evidence>
<dbReference type="Proteomes" id="UP000003294">
    <property type="component" value="Unassembled WGS sequence"/>
</dbReference>
<protein>
    <submittedName>
        <fullName evidence="2">Uncharacterized protein</fullName>
    </submittedName>
</protein>
<keyword evidence="1" id="KW-1133">Transmembrane helix</keyword>
<dbReference type="STRING" id="546262.NEICINOT_03581"/>
<reference evidence="2 3" key="1">
    <citation type="submission" date="2009-10" db="EMBL/GenBank/DDBJ databases">
        <authorList>
            <person name="Weinstock G."/>
            <person name="Sodergren E."/>
            <person name="Clifton S."/>
            <person name="Fulton L."/>
            <person name="Fulton B."/>
            <person name="Courtney L."/>
            <person name="Fronick C."/>
            <person name="Harrison M."/>
            <person name="Strong C."/>
            <person name="Farmer C."/>
            <person name="Delahaunty K."/>
            <person name="Markovic C."/>
            <person name="Hall O."/>
            <person name="Minx P."/>
            <person name="Tomlinson C."/>
            <person name="Mitreva M."/>
            <person name="Nelson J."/>
            <person name="Hou S."/>
            <person name="Wollam A."/>
            <person name="Pepin K.H."/>
            <person name="Johnson M."/>
            <person name="Bhonagiri V."/>
            <person name="Nash W.E."/>
            <person name="Warren W."/>
            <person name="Chinwalla A."/>
            <person name="Mardis E.R."/>
            <person name="Wilson R.K."/>
        </authorList>
    </citation>
    <scope>NUCLEOTIDE SEQUENCE [LARGE SCALE GENOMIC DNA]</scope>
    <source>
        <strain evidence="2 3">ATCC 14685</strain>
    </source>
</reference>
<gene>
    <name evidence="2" type="ORF">NEICINOT_03581</name>
</gene>
<feature type="transmembrane region" description="Helical" evidence="1">
    <location>
        <begin position="23"/>
        <end position="43"/>
    </location>
</feature>
<evidence type="ECO:0000256" key="1">
    <source>
        <dbReference type="SAM" id="Phobius"/>
    </source>
</evidence>
<keyword evidence="1" id="KW-0812">Transmembrane</keyword>
<organism evidence="2 3">
    <name type="scientific">Neisseria cinerea ATCC 14685</name>
    <dbReference type="NCBI Taxonomy" id="546262"/>
    <lineage>
        <taxon>Bacteria</taxon>
        <taxon>Pseudomonadati</taxon>
        <taxon>Pseudomonadota</taxon>
        <taxon>Betaproteobacteria</taxon>
        <taxon>Neisseriales</taxon>
        <taxon>Neisseriaceae</taxon>
        <taxon>Neisseria</taxon>
    </lineage>
</organism>
<sequence length="44" mass="5200">MLYQPGSSDTACYIFQIDSVRRGYRMVLGMIFFLLMVNLLIFIY</sequence>
<keyword evidence="1" id="KW-0472">Membrane</keyword>
<evidence type="ECO:0000313" key="2">
    <source>
        <dbReference type="EMBL" id="EEZ72181.1"/>
    </source>
</evidence>
<comment type="caution">
    <text evidence="2">The sequence shown here is derived from an EMBL/GenBank/DDBJ whole genome shotgun (WGS) entry which is preliminary data.</text>
</comment>
<proteinExistence type="predicted"/>